<name>A0A8J3KEM5_9ACTN</name>
<protein>
    <recommendedName>
        <fullName evidence="1">VOC domain-containing protein</fullName>
    </recommendedName>
</protein>
<dbReference type="PANTHER" id="PTHR36503:SF1">
    <property type="entry name" value="BLR2520 PROTEIN"/>
    <property type="match status" value="1"/>
</dbReference>
<evidence type="ECO:0000259" key="1">
    <source>
        <dbReference type="PROSITE" id="PS51819"/>
    </source>
</evidence>
<dbReference type="Proteomes" id="UP000619293">
    <property type="component" value="Unassembled WGS sequence"/>
</dbReference>
<gene>
    <name evidence="2" type="ORF">Cch02nite_70830</name>
</gene>
<reference evidence="2 3" key="1">
    <citation type="submission" date="2021-01" db="EMBL/GenBank/DDBJ databases">
        <title>Whole genome shotgun sequence of Catellatospora chokoriensis NBRC 107358.</title>
        <authorList>
            <person name="Komaki H."/>
            <person name="Tamura T."/>
        </authorList>
    </citation>
    <scope>NUCLEOTIDE SEQUENCE [LARGE SCALE GENOMIC DNA]</scope>
    <source>
        <strain evidence="2 3">NBRC 107358</strain>
    </source>
</reference>
<dbReference type="InterPro" id="IPR004360">
    <property type="entry name" value="Glyas_Fos-R_dOase_dom"/>
</dbReference>
<comment type="caution">
    <text evidence="2">The sequence shown here is derived from an EMBL/GenBank/DDBJ whole genome shotgun (WGS) entry which is preliminary data.</text>
</comment>
<dbReference type="InterPro" id="IPR029068">
    <property type="entry name" value="Glyas_Bleomycin-R_OHBP_Dase"/>
</dbReference>
<feature type="domain" description="VOC" evidence="1">
    <location>
        <begin position="6"/>
        <end position="129"/>
    </location>
</feature>
<proteinExistence type="predicted"/>
<evidence type="ECO:0000313" key="2">
    <source>
        <dbReference type="EMBL" id="GIF93639.1"/>
    </source>
</evidence>
<dbReference type="RefSeq" id="WP_191837586.1">
    <property type="nucleotide sequence ID" value="NZ_BAAALB010000033.1"/>
</dbReference>
<dbReference type="EMBL" id="BONG01000069">
    <property type="protein sequence ID" value="GIF93639.1"/>
    <property type="molecule type" value="Genomic_DNA"/>
</dbReference>
<dbReference type="SUPFAM" id="SSF54593">
    <property type="entry name" value="Glyoxalase/Bleomycin resistance protein/Dihydroxybiphenyl dioxygenase"/>
    <property type="match status" value="1"/>
</dbReference>
<dbReference type="Gene3D" id="3.10.180.10">
    <property type="entry name" value="2,3-Dihydroxybiphenyl 1,2-Dioxygenase, domain 1"/>
    <property type="match status" value="1"/>
</dbReference>
<evidence type="ECO:0000313" key="3">
    <source>
        <dbReference type="Proteomes" id="UP000619293"/>
    </source>
</evidence>
<organism evidence="2 3">
    <name type="scientific">Catellatospora chokoriensis</name>
    <dbReference type="NCBI Taxonomy" id="310353"/>
    <lineage>
        <taxon>Bacteria</taxon>
        <taxon>Bacillati</taxon>
        <taxon>Actinomycetota</taxon>
        <taxon>Actinomycetes</taxon>
        <taxon>Micromonosporales</taxon>
        <taxon>Micromonosporaceae</taxon>
        <taxon>Catellatospora</taxon>
    </lineage>
</organism>
<dbReference type="InterPro" id="IPR037523">
    <property type="entry name" value="VOC_core"/>
</dbReference>
<dbReference type="PANTHER" id="PTHR36503">
    <property type="entry name" value="BLR2520 PROTEIN"/>
    <property type="match status" value="1"/>
</dbReference>
<keyword evidence="3" id="KW-1185">Reference proteome</keyword>
<dbReference type="AlphaFoldDB" id="A0A8J3KEM5"/>
<dbReference type="PROSITE" id="PS51819">
    <property type="entry name" value="VOC"/>
    <property type="match status" value="1"/>
</dbReference>
<accession>A0A8J3KEM5</accession>
<dbReference type="Pfam" id="PF00903">
    <property type="entry name" value="Glyoxalase"/>
    <property type="match status" value="1"/>
</dbReference>
<sequence>MSFPGRISVVTLGVTDLARSTAFYQALGWPLSARSQDDISFFRTAGALLALYSSSELAADALLPAHEPAGFRNVTCAVCLGSQAEVDEALATAVAAGATLLKPAQKVEWGGYSGYFADPDGHAWEVAYNPFWPLNDAGLPELP</sequence>